<name>A0A0E9TED7_ANGAN</name>
<reference evidence="1" key="1">
    <citation type="submission" date="2014-11" db="EMBL/GenBank/DDBJ databases">
        <authorList>
            <person name="Amaro Gonzalez C."/>
        </authorList>
    </citation>
    <scope>NUCLEOTIDE SEQUENCE</scope>
</reference>
<accession>A0A0E9TED7</accession>
<proteinExistence type="predicted"/>
<dbReference type="AlphaFoldDB" id="A0A0E9TED7"/>
<sequence length="55" mass="6477">MVHKNTYLLWPEDAAEHEAFWIRLQDALREDVEEEGERFGSLLVEGRKKTSFNGQ</sequence>
<organism evidence="1">
    <name type="scientific">Anguilla anguilla</name>
    <name type="common">European freshwater eel</name>
    <name type="synonym">Muraena anguilla</name>
    <dbReference type="NCBI Taxonomy" id="7936"/>
    <lineage>
        <taxon>Eukaryota</taxon>
        <taxon>Metazoa</taxon>
        <taxon>Chordata</taxon>
        <taxon>Craniata</taxon>
        <taxon>Vertebrata</taxon>
        <taxon>Euteleostomi</taxon>
        <taxon>Actinopterygii</taxon>
        <taxon>Neopterygii</taxon>
        <taxon>Teleostei</taxon>
        <taxon>Anguilliformes</taxon>
        <taxon>Anguillidae</taxon>
        <taxon>Anguilla</taxon>
    </lineage>
</organism>
<dbReference type="EMBL" id="GBXM01057469">
    <property type="protein sequence ID" value="JAH51108.1"/>
    <property type="molecule type" value="Transcribed_RNA"/>
</dbReference>
<evidence type="ECO:0000313" key="1">
    <source>
        <dbReference type="EMBL" id="JAH51108.1"/>
    </source>
</evidence>
<protein>
    <submittedName>
        <fullName evidence="1">Uncharacterized protein</fullName>
    </submittedName>
</protein>
<reference evidence="1" key="2">
    <citation type="journal article" date="2015" name="Fish Shellfish Immunol.">
        <title>Early steps in the European eel (Anguilla anguilla)-Vibrio vulnificus interaction in the gills: Role of the RtxA13 toxin.</title>
        <authorList>
            <person name="Callol A."/>
            <person name="Pajuelo D."/>
            <person name="Ebbesson L."/>
            <person name="Teles M."/>
            <person name="MacKenzie S."/>
            <person name="Amaro C."/>
        </authorList>
    </citation>
    <scope>NUCLEOTIDE SEQUENCE</scope>
</reference>